<evidence type="ECO:0000256" key="1">
    <source>
        <dbReference type="SAM" id="MobiDB-lite"/>
    </source>
</evidence>
<proteinExistence type="predicted"/>
<accession>A0A9P6D4M5</accession>
<name>A0A9P6D4M5_PLEER</name>
<evidence type="ECO:0000313" key="2">
    <source>
        <dbReference type="EMBL" id="KAF9492456.1"/>
    </source>
</evidence>
<keyword evidence="3" id="KW-1185">Reference proteome</keyword>
<evidence type="ECO:0000313" key="3">
    <source>
        <dbReference type="Proteomes" id="UP000807025"/>
    </source>
</evidence>
<organism evidence="2 3">
    <name type="scientific">Pleurotus eryngii</name>
    <name type="common">Boletus of the steppes</name>
    <dbReference type="NCBI Taxonomy" id="5323"/>
    <lineage>
        <taxon>Eukaryota</taxon>
        <taxon>Fungi</taxon>
        <taxon>Dikarya</taxon>
        <taxon>Basidiomycota</taxon>
        <taxon>Agaricomycotina</taxon>
        <taxon>Agaricomycetes</taxon>
        <taxon>Agaricomycetidae</taxon>
        <taxon>Agaricales</taxon>
        <taxon>Pleurotineae</taxon>
        <taxon>Pleurotaceae</taxon>
        <taxon>Pleurotus</taxon>
    </lineage>
</organism>
<dbReference type="EMBL" id="MU154601">
    <property type="protein sequence ID" value="KAF9492456.1"/>
    <property type="molecule type" value="Genomic_DNA"/>
</dbReference>
<gene>
    <name evidence="2" type="ORF">BDN71DRAFT_1433234</name>
</gene>
<comment type="caution">
    <text evidence="2">The sequence shown here is derived from an EMBL/GenBank/DDBJ whole genome shotgun (WGS) entry which is preliminary data.</text>
</comment>
<reference evidence="2" key="1">
    <citation type="submission" date="2020-11" db="EMBL/GenBank/DDBJ databases">
        <authorList>
            <consortium name="DOE Joint Genome Institute"/>
            <person name="Ahrendt S."/>
            <person name="Riley R."/>
            <person name="Andreopoulos W."/>
            <person name="Labutti K."/>
            <person name="Pangilinan J."/>
            <person name="Ruiz-Duenas F.J."/>
            <person name="Barrasa J.M."/>
            <person name="Sanchez-Garcia M."/>
            <person name="Camarero S."/>
            <person name="Miyauchi S."/>
            <person name="Serrano A."/>
            <person name="Linde D."/>
            <person name="Babiker R."/>
            <person name="Drula E."/>
            <person name="Ayuso-Fernandez I."/>
            <person name="Pacheco R."/>
            <person name="Padilla G."/>
            <person name="Ferreira P."/>
            <person name="Barriuso J."/>
            <person name="Kellner H."/>
            <person name="Castanera R."/>
            <person name="Alfaro M."/>
            <person name="Ramirez L."/>
            <person name="Pisabarro A.G."/>
            <person name="Kuo A."/>
            <person name="Tritt A."/>
            <person name="Lipzen A."/>
            <person name="He G."/>
            <person name="Yan M."/>
            <person name="Ng V."/>
            <person name="Cullen D."/>
            <person name="Martin F."/>
            <person name="Rosso M.-N."/>
            <person name="Henrissat B."/>
            <person name="Hibbett D."/>
            <person name="Martinez A.T."/>
            <person name="Grigoriev I.V."/>
        </authorList>
    </citation>
    <scope>NUCLEOTIDE SEQUENCE</scope>
    <source>
        <strain evidence="2">ATCC 90797</strain>
    </source>
</reference>
<dbReference type="Proteomes" id="UP000807025">
    <property type="component" value="Unassembled WGS sequence"/>
</dbReference>
<dbReference type="AlphaFoldDB" id="A0A9P6D4M5"/>
<feature type="region of interest" description="Disordered" evidence="1">
    <location>
        <begin position="31"/>
        <end position="54"/>
    </location>
</feature>
<sequence>MSKLLERFKNFYAHHWDLLLGQTYGDDNQFLDAESANGTSTAQPDGGVDAEPVSPIYLDNNTQRFSSYQQTLGQRRGGMRPNTKPIPNGIGNPHNSRPRLDTVYYKKKPSKMHDYMHEFALACFGHGTVSTGYNARGLVDIRRFLAELREHFEGACTIPDVRSRIWFRWPVRKPVDPRMDWWGVLVNLLIVSPSLSMSVQGLDSFTATMISSPLSAPLQVHTWDLLLFPVQASNSIAFGGARHVITINYIAGDAFLGPIYCGNNGGRQNINCIHRKRKKQCKYTSYISTTIKDERLLLYGPILMPVEQLHMAQ</sequence>
<protein>
    <submittedName>
        <fullName evidence="2">Uncharacterized protein</fullName>
    </submittedName>
</protein>
<feature type="region of interest" description="Disordered" evidence="1">
    <location>
        <begin position="71"/>
        <end position="100"/>
    </location>
</feature>